<sequence length="140" mass="15467">MPPRPERYLLIGDEGDVPVLGAMLEEFPERAAGNVVLELPPGQNPQLPLPPGMRLTILPREQVGRGVRAVAALDAWVDEWLLGEHEPSHMHAVWIGMPGDPLMERRCEELLITRPGFHLHRPYDPECAGGVSEHHGTTAP</sequence>
<dbReference type="RefSeq" id="WP_038373415.1">
    <property type="nucleotide sequence ID" value="NZ_KK069999.1"/>
</dbReference>
<protein>
    <recommendedName>
        <fullName evidence="1">SIP-like Rossmann fold domain-containing protein</fullName>
    </recommendedName>
</protein>
<feature type="domain" description="SIP-like Rossmann fold" evidence="1">
    <location>
        <begin position="6"/>
        <end position="95"/>
    </location>
</feature>
<dbReference type="Pfam" id="PF04954">
    <property type="entry name" value="SIP"/>
    <property type="match status" value="1"/>
</dbReference>
<dbReference type="HOGENOM" id="CLU_1934001_0_0_11"/>
<keyword evidence="3" id="KW-1185">Reference proteome</keyword>
<dbReference type="eggNOG" id="ENOG5031E4W">
    <property type="taxonomic scope" value="Bacteria"/>
</dbReference>
<dbReference type="InterPro" id="IPR007037">
    <property type="entry name" value="SIP_rossman_dom"/>
</dbReference>
<reference evidence="2 3" key="1">
    <citation type="submission" date="2014-02" db="EMBL/GenBank/DDBJ databases">
        <title>Genome sequence of Brachybacterium phenoliresistens strain W13A50.</title>
        <authorList>
            <person name="Wang X."/>
        </authorList>
    </citation>
    <scope>NUCLEOTIDE SEQUENCE [LARGE SCALE GENOMIC DNA]</scope>
    <source>
        <strain evidence="2 3">W13A50</strain>
    </source>
</reference>
<organism evidence="2 3">
    <name type="scientific">Brachybacterium phenoliresistens</name>
    <dbReference type="NCBI Taxonomy" id="396014"/>
    <lineage>
        <taxon>Bacteria</taxon>
        <taxon>Bacillati</taxon>
        <taxon>Actinomycetota</taxon>
        <taxon>Actinomycetes</taxon>
        <taxon>Micrococcales</taxon>
        <taxon>Dermabacteraceae</taxon>
        <taxon>Brachybacterium</taxon>
    </lineage>
</organism>
<comment type="caution">
    <text evidence="2">The sequence shown here is derived from an EMBL/GenBank/DDBJ whole genome shotgun (WGS) entry which is preliminary data.</text>
</comment>
<accession>Z9JRV3</accession>
<dbReference type="AlphaFoldDB" id="Z9JRV3"/>
<dbReference type="PATRIC" id="fig|396014.3.peg.2747"/>
<proteinExistence type="predicted"/>
<dbReference type="Proteomes" id="UP000023067">
    <property type="component" value="Unassembled WGS sequence"/>
</dbReference>
<gene>
    <name evidence="2" type="ORF">BF93_03580</name>
</gene>
<dbReference type="OrthoDB" id="4794327at2"/>
<evidence type="ECO:0000313" key="2">
    <source>
        <dbReference type="EMBL" id="EWS80487.1"/>
    </source>
</evidence>
<dbReference type="EMBL" id="JDYK01000015">
    <property type="protein sequence ID" value="EWS80487.1"/>
    <property type="molecule type" value="Genomic_DNA"/>
</dbReference>
<dbReference type="Gene3D" id="3.40.50.80">
    <property type="entry name" value="Nucleotide-binding domain of ferredoxin-NADP reductase (FNR) module"/>
    <property type="match status" value="1"/>
</dbReference>
<dbReference type="InterPro" id="IPR039261">
    <property type="entry name" value="FNR_nucleotide-bd"/>
</dbReference>
<evidence type="ECO:0000259" key="1">
    <source>
        <dbReference type="Pfam" id="PF04954"/>
    </source>
</evidence>
<evidence type="ECO:0000313" key="3">
    <source>
        <dbReference type="Proteomes" id="UP000023067"/>
    </source>
</evidence>
<name>Z9JRV3_9MICO</name>